<evidence type="ECO:0000256" key="3">
    <source>
        <dbReference type="ARBA" id="ARBA00022741"/>
    </source>
</evidence>
<dbReference type="InterPro" id="IPR050660">
    <property type="entry name" value="NEK_Ser/Thr_kinase"/>
</dbReference>
<evidence type="ECO:0000256" key="1">
    <source>
        <dbReference type="ARBA" id="ARBA00012513"/>
    </source>
</evidence>
<protein>
    <recommendedName>
        <fullName evidence="1">non-specific serine/threonine protein kinase</fullName>
        <ecNumber evidence="1">2.7.11.1</ecNumber>
    </recommendedName>
</protein>
<dbReference type="GO" id="GO:0004674">
    <property type="term" value="F:protein serine/threonine kinase activity"/>
    <property type="evidence" value="ECO:0007669"/>
    <property type="project" value="UniProtKB-EC"/>
</dbReference>
<evidence type="ECO:0000313" key="7">
    <source>
        <dbReference type="EMBL" id="QBZ61016.1"/>
    </source>
</evidence>
<dbReference type="SMART" id="SM00220">
    <property type="entry name" value="S_TKc"/>
    <property type="match status" value="1"/>
</dbReference>
<reference evidence="7 8" key="1">
    <citation type="journal article" date="2019" name="Mol. Biol. Evol.">
        <title>Blast fungal genomes show frequent chromosomal changes, gene gains and losses, and effector gene turnover.</title>
        <authorList>
            <person name="Gomez Luciano L.B."/>
            <person name="Jason Tsai I."/>
            <person name="Chuma I."/>
            <person name="Tosa Y."/>
            <person name="Chen Y.H."/>
            <person name="Li J.Y."/>
            <person name="Li M.Y."/>
            <person name="Jade Lu M.Y."/>
            <person name="Nakayashiki H."/>
            <person name="Li W.H."/>
        </authorList>
    </citation>
    <scope>NUCLEOTIDE SEQUENCE [LARGE SCALE GENOMIC DNA]</scope>
    <source>
        <strain evidence="7">MZ5-1-6</strain>
    </source>
</reference>
<dbReference type="Proteomes" id="UP000294847">
    <property type="component" value="Chromosome 4"/>
</dbReference>
<dbReference type="GO" id="GO:0005524">
    <property type="term" value="F:ATP binding"/>
    <property type="evidence" value="ECO:0007669"/>
    <property type="project" value="UniProtKB-KW"/>
</dbReference>
<dbReference type="InterPro" id="IPR000719">
    <property type="entry name" value="Prot_kinase_dom"/>
</dbReference>
<evidence type="ECO:0000259" key="6">
    <source>
        <dbReference type="PROSITE" id="PS50011"/>
    </source>
</evidence>
<name>A0A4P7NGM7_PYROR</name>
<dbReference type="EC" id="2.7.11.1" evidence="1"/>
<dbReference type="PROSITE" id="PS50011">
    <property type="entry name" value="PROTEIN_KINASE_DOM"/>
    <property type="match status" value="1"/>
</dbReference>
<keyword evidence="2" id="KW-0808">Transferase</keyword>
<proteinExistence type="predicted"/>
<dbReference type="Gene3D" id="1.10.510.10">
    <property type="entry name" value="Transferase(Phosphotransferase) domain 1"/>
    <property type="match status" value="1"/>
</dbReference>
<feature type="domain" description="Protein kinase" evidence="6">
    <location>
        <begin position="145"/>
        <end position="523"/>
    </location>
</feature>
<evidence type="ECO:0000256" key="5">
    <source>
        <dbReference type="ARBA" id="ARBA00022840"/>
    </source>
</evidence>
<dbReference type="PANTHER" id="PTHR43671:SF13">
    <property type="entry name" value="SERINE_THREONINE-PROTEIN KINASE NEK2"/>
    <property type="match status" value="1"/>
</dbReference>
<dbReference type="PANTHER" id="PTHR43671">
    <property type="entry name" value="SERINE/THREONINE-PROTEIN KINASE NEK"/>
    <property type="match status" value="1"/>
</dbReference>
<gene>
    <name evidence="7" type="ORF">PoMZ_07962</name>
</gene>
<accession>A0A4P7NGM7</accession>
<evidence type="ECO:0000313" key="8">
    <source>
        <dbReference type="Proteomes" id="UP000294847"/>
    </source>
</evidence>
<organism evidence="7 8">
    <name type="scientific">Pyricularia oryzae</name>
    <name type="common">Rice blast fungus</name>
    <name type="synonym">Magnaporthe oryzae</name>
    <dbReference type="NCBI Taxonomy" id="318829"/>
    <lineage>
        <taxon>Eukaryota</taxon>
        <taxon>Fungi</taxon>
        <taxon>Dikarya</taxon>
        <taxon>Ascomycota</taxon>
        <taxon>Pezizomycotina</taxon>
        <taxon>Sordariomycetes</taxon>
        <taxon>Sordariomycetidae</taxon>
        <taxon>Magnaporthales</taxon>
        <taxon>Pyriculariaceae</taxon>
        <taxon>Pyricularia</taxon>
    </lineage>
</organism>
<keyword evidence="3" id="KW-0547">Nucleotide-binding</keyword>
<dbReference type="SUPFAM" id="SSF56112">
    <property type="entry name" value="Protein kinase-like (PK-like)"/>
    <property type="match status" value="1"/>
</dbReference>
<evidence type="ECO:0000256" key="4">
    <source>
        <dbReference type="ARBA" id="ARBA00022777"/>
    </source>
</evidence>
<evidence type="ECO:0000256" key="2">
    <source>
        <dbReference type="ARBA" id="ARBA00022679"/>
    </source>
</evidence>
<dbReference type="AlphaFoldDB" id="A0A4P7NGM7"/>
<dbReference type="InterPro" id="IPR011009">
    <property type="entry name" value="Kinase-like_dom_sf"/>
</dbReference>
<sequence>MWWDTARIQETVTRQFIYSNLSPFDCELISRPVVSRGGLTDRSYGCLILERAKRIFLILLDLGCPERIFAALENSWDDNDLPLDPEQAQQLLSSQPDGTKVGDRRLERSFCERQFKYLLRFPRKGEHLTYQPLELVPLDIAREPWKPLRETSSKIIDSVSLPQYPGQTFERRRFRLASLGGGAYVGKDEICQEIEQARTLQSVHLVSYFCSYQHQDHIYVLFEPASASKRRSLRTLLRSTTTDTASPVAFVRRTRPRRNGGVNGVHTQPLRVLNWVNCLAGTLCMIHGIGLAHGNIKPSTIMVRDDEDILLSDFTRLNPSVLARAEGLDSFDNEAYNYAAPEQWIRTTSSLVRDRSLELPHPAIRTDESRNFGIPRASTDSDRTRLIGSPLTAGVTAPGWLDPRAADVFSLGCIILEMLGLLLGISSKAFAEHRAAKQKTHGRGSSIPDSSYHRNLGQVEGWMEFLAKKATSQDRKDMTEGSRDVNVFAAVVPLLHMTARMLAVNAMGRPSMEEVERETYQILTEVCGIDKPHCISSRNAYAQAEPTSSQANGNCSIPIAAFPTVITSDEESEPTMMAVLRTERTSSPPLTLCSGLEKIRDLRIKSK</sequence>
<keyword evidence="4" id="KW-0418">Kinase</keyword>
<dbReference type="EMBL" id="CP034207">
    <property type="protein sequence ID" value="QBZ61016.1"/>
    <property type="molecule type" value="Genomic_DNA"/>
</dbReference>
<keyword evidence="5" id="KW-0067">ATP-binding</keyword>